<protein>
    <submittedName>
        <fullName evidence="1">Uncharacterized protein</fullName>
    </submittedName>
</protein>
<name>A0A2J6PQ62_9HELO</name>
<organism evidence="1 2">
    <name type="scientific">Hyaloscypha hepaticicola</name>
    <dbReference type="NCBI Taxonomy" id="2082293"/>
    <lineage>
        <taxon>Eukaryota</taxon>
        <taxon>Fungi</taxon>
        <taxon>Dikarya</taxon>
        <taxon>Ascomycota</taxon>
        <taxon>Pezizomycotina</taxon>
        <taxon>Leotiomycetes</taxon>
        <taxon>Helotiales</taxon>
        <taxon>Hyaloscyphaceae</taxon>
        <taxon>Hyaloscypha</taxon>
    </lineage>
</organism>
<keyword evidence="2" id="KW-1185">Reference proteome</keyword>
<evidence type="ECO:0000313" key="2">
    <source>
        <dbReference type="Proteomes" id="UP000235672"/>
    </source>
</evidence>
<dbReference type="AlphaFoldDB" id="A0A2J6PQ62"/>
<dbReference type="Proteomes" id="UP000235672">
    <property type="component" value="Unassembled WGS sequence"/>
</dbReference>
<dbReference type="OrthoDB" id="9978720at2759"/>
<sequence>MKILPSRSASFLTCILQKEPVSQLVNLKWVPILIETGKAGYLPCLSILFSRF</sequence>
<dbReference type="EMBL" id="KZ613508">
    <property type="protein sequence ID" value="PMD16163.1"/>
    <property type="molecule type" value="Genomic_DNA"/>
</dbReference>
<accession>A0A2J6PQ62</accession>
<proteinExistence type="predicted"/>
<evidence type="ECO:0000313" key="1">
    <source>
        <dbReference type="EMBL" id="PMD16163.1"/>
    </source>
</evidence>
<reference evidence="1 2" key="1">
    <citation type="submission" date="2016-05" db="EMBL/GenBank/DDBJ databases">
        <title>A degradative enzymes factory behind the ericoid mycorrhizal symbiosis.</title>
        <authorList>
            <consortium name="DOE Joint Genome Institute"/>
            <person name="Martino E."/>
            <person name="Morin E."/>
            <person name="Grelet G."/>
            <person name="Kuo A."/>
            <person name="Kohler A."/>
            <person name="Daghino S."/>
            <person name="Barry K."/>
            <person name="Choi C."/>
            <person name="Cichocki N."/>
            <person name="Clum A."/>
            <person name="Copeland A."/>
            <person name="Hainaut M."/>
            <person name="Haridas S."/>
            <person name="Labutti K."/>
            <person name="Lindquist E."/>
            <person name="Lipzen A."/>
            <person name="Khouja H.-R."/>
            <person name="Murat C."/>
            <person name="Ohm R."/>
            <person name="Olson A."/>
            <person name="Spatafora J."/>
            <person name="Veneault-Fourrey C."/>
            <person name="Henrissat B."/>
            <person name="Grigoriev I."/>
            <person name="Martin F."/>
            <person name="Perotto S."/>
        </authorList>
    </citation>
    <scope>NUCLEOTIDE SEQUENCE [LARGE SCALE GENOMIC DNA]</scope>
    <source>
        <strain evidence="1 2">UAMH 7357</strain>
    </source>
</reference>
<gene>
    <name evidence="1" type="ORF">NA56DRAFT_731804</name>
</gene>